<evidence type="ECO:0000313" key="3">
    <source>
        <dbReference type="Proteomes" id="UP000612893"/>
    </source>
</evidence>
<feature type="domain" description="DinB-like" evidence="1">
    <location>
        <begin position="16"/>
        <end position="148"/>
    </location>
</feature>
<reference evidence="2" key="1">
    <citation type="submission" date="2020-10" db="EMBL/GenBank/DDBJ databases">
        <title>Ca. Dormibacterota MAGs.</title>
        <authorList>
            <person name="Montgomery K."/>
        </authorList>
    </citation>
    <scope>NUCLEOTIDE SEQUENCE [LARGE SCALE GENOMIC DNA]</scope>
    <source>
        <strain evidence="2">SC8812_S17_10</strain>
    </source>
</reference>
<proteinExistence type="predicted"/>
<name>A0A934K3V8_9BACT</name>
<organism evidence="2 3">
    <name type="scientific">Candidatus Nephthysia bennettiae</name>
    <dbReference type="NCBI Taxonomy" id="3127016"/>
    <lineage>
        <taxon>Bacteria</taxon>
        <taxon>Bacillati</taxon>
        <taxon>Candidatus Dormiibacterota</taxon>
        <taxon>Candidatus Dormibacteria</taxon>
        <taxon>Candidatus Dormibacterales</taxon>
        <taxon>Candidatus Dormibacteraceae</taxon>
        <taxon>Candidatus Nephthysia</taxon>
    </lineage>
</organism>
<accession>A0A934K3V8</accession>
<evidence type="ECO:0000313" key="2">
    <source>
        <dbReference type="EMBL" id="MBJ7596852.1"/>
    </source>
</evidence>
<evidence type="ECO:0000259" key="1">
    <source>
        <dbReference type="Pfam" id="PF12867"/>
    </source>
</evidence>
<dbReference type="AlphaFoldDB" id="A0A934K3V8"/>
<dbReference type="InterPro" id="IPR034660">
    <property type="entry name" value="DinB/YfiT-like"/>
</dbReference>
<dbReference type="Proteomes" id="UP000612893">
    <property type="component" value="Unassembled WGS sequence"/>
</dbReference>
<dbReference type="Pfam" id="PF12867">
    <property type="entry name" value="DinB_2"/>
    <property type="match status" value="1"/>
</dbReference>
<comment type="caution">
    <text evidence="2">The sequence shown here is derived from an EMBL/GenBank/DDBJ whole genome shotgun (WGS) entry which is preliminary data.</text>
</comment>
<dbReference type="EMBL" id="JAEKNR010000025">
    <property type="protein sequence ID" value="MBJ7596852.1"/>
    <property type="molecule type" value="Genomic_DNA"/>
</dbReference>
<gene>
    <name evidence="2" type="ORF">JF922_02025</name>
</gene>
<dbReference type="InterPro" id="IPR024775">
    <property type="entry name" value="DinB-like"/>
</dbReference>
<dbReference type="RefSeq" id="WP_338198689.1">
    <property type="nucleotide sequence ID" value="NZ_JAEKNR010000025.1"/>
</dbReference>
<sequence length="153" mass="17072">MTPEHRNELVSRYRLGAAALLETLARLPEEYMDRSTEADGWTPRMVAHHVADAELTGAARLRRLVAEESPRIQSYDQEAYARRLHYDRPLAGSVALIAAVTEANAELLESLSDEEWTRAGVHEESGPYTAETWLGVYSSHCQAHAEQVARALS</sequence>
<dbReference type="SUPFAM" id="SSF109854">
    <property type="entry name" value="DinB/YfiT-like putative metalloenzymes"/>
    <property type="match status" value="1"/>
</dbReference>
<protein>
    <submittedName>
        <fullName evidence="2">DinB family protein</fullName>
    </submittedName>
</protein>
<keyword evidence="3" id="KW-1185">Reference proteome</keyword>
<dbReference type="Gene3D" id="1.20.120.450">
    <property type="entry name" value="dinb family like domain"/>
    <property type="match status" value="1"/>
</dbReference>